<dbReference type="GO" id="GO:0020037">
    <property type="term" value="F:heme binding"/>
    <property type="evidence" value="ECO:0007669"/>
    <property type="project" value="InterPro"/>
</dbReference>
<dbReference type="InterPro" id="IPR013427">
    <property type="entry name" value="Haem-bd_dom_put"/>
</dbReference>
<evidence type="ECO:0000256" key="3">
    <source>
        <dbReference type="ARBA" id="ARBA00023004"/>
    </source>
</evidence>
<sequence length="1042" mass="114094" precursor="true">MRLSAVKVFTAIIMLCITAPSDQLAAGELKTTGEFVIRVPKGFSVEQAAGLDQVPYAMFGAFDDRGRLFITQSSGKNIHGLDMAQKPECRILMLEDTKGNGLYDRVTVYADKVGIPMGIACHGGSIYVASPPDLLRFDDKDGDGVAEQRTVLLTGWNVRGTASLHGPFFGPDGWLYLTDGRHGFDIKTKEETELKGLASRIWRLQPDGSKLESFCGGGFDNPVELVFAPSGEMFGTMTYFTDPMNGQRDALMHWIEGGVYRKYHDCVKEFKLTGDLMPPMTKFARIAPAGLARYEGTSFGSEYQGNLFSAQFNPHRVQRHRLFRDGATFRTEDEDFLTSTDPDFHPTDILEDADGSLLVVDTGGWYVDQCPLSRVSKPEKRGGIYRIRKNDVAQVADPRGLKLNFDKMSPHELVGLFEDARPKVRERAQEMAVQRGEDSVIELARLRGSSPSVEAHCAVVWALMRIGSPQAQGVLQEAINDGHLEVQIAAIKALGLAKDKAAAGSLIKLVKTADPAVRRETATALGRMGDPGCVPALLEAATKMSDRFEEHAVIYALIQLKEPAQLMEALKVPNSGRQRAALIALDQMDGSPLQQGTMAPLLQSKDKELWRAALWVVSHHPDWSGEVVNVLQSRLSEEKLPADEADSVREALLSLSGNKDLQKMLAELLGNEALSVDRKLFLLDVMDRCAIQPFPAPWIAQFDKLLHAKDDRERLRVVTLLRSRNIADLDASLKEIVAANNEPTALRVATLSTIVNRQPQLTEAAMELLLAQFQPGIDATLRVSAAHVLRQARLSDADLLRVANGPLMQADALTVTPLLDAFRNAGSDGTGQALVESLTQSKMDINLLSGGKLEQLLQHFPKRVQMAAKPLLARIQGQQVARIQRLNEMESLLSGGDVGRGRRIFFGPKASCSTCHAIGKEGATLAPDLTSIGSIRSGRDILEAIVFPSASFVPGYEPFRIETRDETYTGLIAGETADVVILKTAANTELRIPRKEIRSLTAGTISIMPEGLDTALTKSELLDLLAFLQAQNGNEFLEAHKH</sequence>
<dbReference type="Gene3D" id="1.10.760.10">
    <property type="entry name" value="Cytochrome c-like domain"/>
    <property type="match status" value="1"/>
</dbReference>
<dbReference type="GO" id="GO:0009055">
    <property type="term" value="F:electron transfer activity"/>
    <property type="evidence" value="ECO:0007669"/>
    <property type="project" value="InterPro"/>
</dbReference>
<feature type="chain" id="PRO_5002894940" evidence="5">
    <location>
        <begin position="26"/>
        <end position="1042"/>
    </location>
</feature>
<dbReference type="InterPro" id="IPR011041">
    <property type="entry name" value="Quinoprot_gluc/sorb_DH_b-prop"/>
</dbReference>
<dbReference type="InterPro" id="IPR036909">
    <property type="entry name" value="Cyt_c-like_dom_sf"/>
</dbReference>
<accession>B9XM47</accession>
<dbReference type="SMART" id="SM00567">
    <property type="entry name" value="EZ_HEAT"/>
    <property type="match status" value="3"/>
</dbReference>
<dbReference type="PROSITE" id="PS51007">
    <property type="entry name" value="CYTC"/>
    <property type="match status" value="1"/>
</dbReference>
<dbReference type="STRING" id="320771.Cflav_PD2167"/>
<keyword evidence="2 4" id="KW-0479">Metal-binding</keyword>
<evidence type="ECO:0000313" key="7">
    <source>
        <dbReference type="EMBL" id="EEF59040.1"/>
    </source>
</evidence>
<dbReference type="Pfam" id="PF13646">
    <property type="entry name" value="HEAT_2"/>
    <property type="match status" value="1"/>
</dbReference>
<comment type="caution">
    <text evidence="7">The sequence shown here is derived from an EMBL/GenBank/DDBJ whole genome shotgun (WGS) entry which is preliminary data.</text>
</comment>
<keyword evidence="3 4" id="KW-0408">Iron</keyword>
<dbReference type="SUPFAM" id="SSF50952">
    <property type="entry name" value="Soluble quinoprotein glucose dehydrogenase"/>
    <property type="match status" value="1"/>
</dbReference>
<evidence type="ECO:0000256" key="4">
    <source>
        <dbReference type="PROSITE-ProRule" id="PRU00433"/>
    </source>
</evidence>
<organism evidence="7 8">
    <name type="scientific">Pedosphaera parvula (strain Ellin514)</name>
    <dbReference type="NCBI Taxonomy" id="320771"/>
    <lineage>
        <taxon>Bacteria</taxon>
        <taxon>Pseudomonadati</taxon>
        <taxon>Verrucomicrobiota</taxon>
        <taxon>Pedosphaerae</taxon>
        <taxon>Pedosphaerales</taxon>
        <taxon>Pedosphaeraceae</taxon>
        <taxon>Pedosphaera</taxon>
    </lineage>
</organism>
<dbReference type="SUPFAM" id="SSF48371">
    <property type="entry name" value="ARM repeat"/>
    <property type="match status" value="1"/>
</dbReference>
<dbReference type="InterPro" id="IPR016024">
    <property type="entry name" value="ARM-type_fold"/>
</dbReference>
<dbReference type="NCBIfam" id="TIGR02603">
    <property type="entry name" value="CxxCH_TIGR02603"/>
    <property type="match status" value="1"/>
</dbReference>
<evidence type="ECO:0000256" key="5">
    <source>
        <dbReference type="SAM" id="SignalP"/>
    </source>
</evidence>
<dbReference type="InterPro" id="IPR004155">
    <property type="entry name" value="PBS_lyase_HEAT"/>
</dbReference>
<dbReference type="InterPro" id="IPR011042">
    <property type="entry name" value="6-blade_b-propeller_TolB-like"/>
</dbReference>
<dbReference type="PANTHER" id="PTHR33546">
    <property type="entry name" value="LARGE, MULTIFUNCTIONAL SECRETED PROTEIN-RELATED"/>
    <property type="match status" value="1"/>
</dbReference>
<dbReference type="RefSeq" id="WP_007416886.1">
    <property type="nucleotide sequence ID" value="NZ_ABOX02000033.1"/>
</dbReference>
<keyword evidence="1 4" id="KW-0349">Heme</keyword>
<dbReference type="Gene3D" id="1.25.10.10">
    <property type="entry name" value="Leucine-rich Repeat Variant"/>
    <property type="match status" value="1"/>
</dbReference>
<dbReference type="EMBL" id="ABOX02000033">
    <property type="protein sequence ID" value="EEF59040.1"/>
    <property type="molecule type" value="Genomic_DNA"/>
</dbReference>
<protein>
    <submittedName>
        <fullName evidence="7">Membrane-bound dehydrogenase domain protein</fullName>
    </submittedName>
</protein>
<dbReference type="OrthoDB" id="176496at2"/>
<reference evidence="7 8" key="1">
    <citation type="journal article" date="2011" name="J. Bacteriol.">
        <title>Genome sequence of 'Pedosphaera parvula' Ellin514, an aerobic Verrucomicrobial isolate from pasture soil.</title>
        <authorList>
            <person name="Kant R."/>
            <person name="van Passel M.W."/>
            <person name="Sangwan P."/>
            <person name="Palva A."/>
            <person name="Lucas S."/>
            <person name="Copeland A."/>
            <person name="Lapidus A."/>
            <person name="Glavina Del Rio T."/>
            <person name="Dalin E."/>
            <person name="Tice H."/>
            <person name="Bruce D."/>
            <person name="Goodwin L."/>
            <person name="Pitluck S."/>
            <person name="Chertkov O."/>
            <person name="Larimer F.W."/>
            <person name="Land M.L."/>
            <person name="Hauser L."/>
            <person name="Brettin T.S."/>
            <person name="Detter J.C."/>
            <person name="Han S."/>
            <person name="de Vos W.M."/>
            <person name="Janssen P.H."/>
            <person name="Smidt H."/>
        </authorList>
    </citation>
    <scope>NUCLEOTIDE SEQUENCE [LARGE SCALE GENOMIC DNA]</scope>
    <source>
        <strain evidence="7 8">Ellin514</strain>
    </source>
</reference>
<name>B9XM47_PEDPL</name>
<dbReference type="SUPFAM" id="SSF46626">
    <property type="entry name" value="Cytochrome c"/>
    <property type="match status" value="1"/>
</dbReference>
<dbReference type="AlphaFoldDB" id="B9XM47"/>
<dbReference type="PANTHER" id="PTHR33546:SF1">
    <property type="entry name" value="LARGE, MULTIFUNCTIONAL SECRETED PROTEIN"/>
    <property type="match status" value="1"/>
</dbReference>
<dbReference type="InterPro" id="IPR013428">
    <property type="entry name" value="Membrane-bound_put_N"/>
</dbReference>
<dbReference type="GO" id="GO:0046872">
    <property type="term" value="F:metal ion binding"/>
    <property type="evidence" value="ECO:0007669"/>
    <property type="project" value="UniProtKB-KW"/>
</dbReference>
<keyword evidence="8" id="KW-1185">Reference proteome</keyword>
<proteinExistence type="predicted"/>
<gene>
    <name evidence="7" type="ORF">Cflav_PD2167</name>
</gene>
<evidence type="ECO:0000256" key="1">
    <source>
        <dbReference type="ARBA" id="ARBA00022617"/>
    </source>
</evidence>
<keyword evidence="5" id="KW-0732">Signal</keyword>
<dbReference type="Gene3D" id="2.120.10.30">
    <property type="entry name" value="TolB, C-terminal domain"/>
    <property type="match status" value="1"/>
</dbReference>
<dbReference type="InterPro" id="IPR011989">
    <property type="entry name" value="ARM-like"/>
</dbReference>
<evidence type="ECO:0000256" key="2">
    <source>
        <dbReference type="ARBA" id="ARBA00022723"/>
    </source>
</evidence>
<dbReference type="Pfam" id="PF23500">
    <property type="entry name" value="DUF7133"/>
    <property type="match status" value="1"/>
</dbReference>
<dbReference type="NCBIfam" id="TIGR02604">
    <property type="entry name" value="Piru_Ver_Nterm"/>
    <property type="match status" value="1"/>
</dbReference>
<feature type="domain" description="Cytochrome c" evidence="6">
    <location>
        <begin position="896"/>
        <end position="1032"/>
    </location>
</feature>
<dbReference type="InterPro" id="IPR055557">
    <property type="entry name" value="DUF7133"/>
</dbReference>
<evidence type="ECO:0000313" key="8">
    <source>
        <dbReference type="Proteomes" id="UP000003688"/>
    </source>
</evidence>
<evidence type="ECO:0000259" key="6">
    <source>
        <dbReference type="PROSITE" id="PS51007"/>
    </source>
</evidence>
<dbReference type="Proteomes" id="UP000003688">
    <property type="component" value="Unassembled WGS sequence"/>
</dbReference>
<feature type="signal peptide" evidence="5">
    <location>
        <begin position="1"/>
        <end position="25"/>
    </location>
</feature>
<dbReference type="InterPro" id="IPR009056">
    <property type="entry name" value="Cyt_c-like_dom"/>
</dbReference>